<protein>
    <submittedName>
        <fullName evidence="6">C-terminal domain of CHU protein family protein</fullName>
    </submittedName>
</protein>
<dbReference type="AlphaFoldDB" id="A0A1M6N2D4"/>
<keyword evidence="4" id="KW-0106">Calcium</keyword>
<feature type="non-terminal residue" evidence="6">
    <location>
        <position position="1"/>
    </location>
</feature>
<evidence type="ECO:0000256" key="4">
    <source>
        <dbReference type="ARBA" id="ARBA00022837"/>
    </source>
</evidence>
<evidence type="ECO:0000256" key="5">
    <source>
        <dbReference type="SAM" id="MobiDB-lite"/>
    </source>
</evidence>
<evidence type="ECO:0000256" key="3">
    <source>
        <dbReference type="ARBA" id="ARBA00022729"/>
    </source>
</evidence>
<evidence type="ECO:0000256" key="1">
    <source>
        <dbReference type="ARBA" id="ARBA00004613"/>
    </source>
</evidence>
<proteinExistence type="predicted"/>
<gene>
    <name evidence="6" type="ORF">SAMN04487911_15315</name>
</gene>
<name>A0A1M6N2D4_9FLAO</name>
<dbReference type="Pfam" id="PF13585">
    <property type="entry name" value="CHU_C"/>
    <property type="match status" value="1"/>
</dbReference>
<dbReference type="Pfam" id="PF18884">
    <property type="entry name" value="TSP3_bac"/>
    <property type="match status" value="2"/>
</dbReference>
<dbReference type="RefSeq" id="WP_178338921.1">
    <property type="nucleotide sequence ID" value="NZ_FQYX01000053.1"/>
</dbReference>
<feature type="compositionally biased region" description="Acidic residues" evidence="5">
    <location>
        <begin position="37"/>
        <end position="54"/>
    </location>
</feature>
<organism evidence="6 7">
    <name type="scientific">Arenibacter nanhaiticus</name>
    <dbReference type="NCBI Taxonomy" id="558155"/>
    <lineage>
        <taxon>Bacteria</taxon>
        <taxon>Pseudomonadati</taxon>
        <taxon>Bacteroidota</taxon>
        <taxon>Flavobacteriia</taxon>
        <taxon>Flavobacteriales</taxon>
        <taxon>Flavobacteriaceae</taxon>
        <taxon>Arenibacter</taxon>
    </lineage>
</organism>
<comment type="subcellular location">
    <subcellularLocation>
        <location evidence="1">Secreted</location>
    </subcellularLocation>
</comment>
<dbReference type="Proteomes" id="UP000184231">
    <property type="component" value="Unassembled WGS sequence"/>
</dbReference>
<evidence type="ECO:0000313" key="6">
    <source>
        <dbReference type="EMBL" id="SHJ89872.1"/>
    </source>
</evidence>
<keyword evidence="7" id="KW-1185">Reference proteome</keyword>
<sequence length="210" mass="22523">GDGINDGAEVGLDGNNPTDSDNDGIIDALESNKTDSDGDGIVDQDDSDNTDPDSDSDKDGLTDEEEASLGTDPNNPDSDGDSIQDGIEFLNGTDALDGCDSIGGTPPAGNSCNILVNNDLMDANLNNGTFKITNIERFPNNTVEVYNRWGVLVYNTNGYDNNNNSFKGISNGRAVIKKNDELPSGVYFYIVKYVNNEVARTKSGYIYINR</sequence>
<evidence type="ECO:0000256" key="2">
    <source>
        <dbReference type="ARBA" id="ARBA00022525"/>
    </source>
</evidence>
<accession>A0A1M6N2D4</accession>
<dbReference type="STRING" id="558155.SAMN04487911_15315"/>
<dbReference type="EMBL" id="FQYX01000053">
    <property type="protein sequence ID" value="SHJ89872.1"/>
    <property type="molecule type" value="Genomic_DNA"/>
</dbReference>
<reference evidence="6 7" key="1">
    <citation type="submission" date="2016-11" db="EMBL/GenBank/DDBJ databases">
        <authorList>
            <person name="Jaros S."/>
            <person name="Januszkiewicz K."/>
            <person name="Wedrychowicz H."/>
        </authorList>
    </citation>
    <scope>NUCLEOTIDE SEQUENCE [LARGE SCALE GENOMIC DNA]</scope>
    <source>
        <strain evidence="6 7">CGMCC 1.8863</strain>
    </source>
</reference>
<keyword evidence="3" id="KW-0732">Signal</keyword>
<dbReference type="InterPro" id="IPR059100">
    <property type="entry name" value="TSP3_bac"/>
</dbReference>
<evidence type="ECO:0000313" key="7">
    <source>
        <dbReference type="Proteomes" id="UP000184231"/>
    </source>
</evidence>
<keyword evidence="2" id="KW-0964">Secreted</keyword>
<feature type="region of interest" description="Disordered" evidence="5">
    <location>
        <begin position="1"/>
        <end position="87"/>
    </location>
</feature>